<keyword evidence="10" id="KW-1185">Reference proteome</keyword>
<sequence length="265" mass="28537">MAVKTIETWLTDMDGVLVHENTALPGASEFIETLKANNRRFLVLTNNPIYTPRDLSARLRRSGIDVPEENIWTSALATADFVSRTVPNGSAYVIGEAGLTTALHEAGYILSDSKPDYVILGETRTYSFESITTAIRLILDGARFICTNPDPTGPSEHGVLPAAGSVAALVTKATGHEPYFVGKPNPIMFRTALNRVGGHSETTAMIGDRMETDVVAGVEAGLNTFLVLSGITSRDQVETYPFRPDKVLDGIGDLIEVAKSAEVEI</sequence>
<reference evidence="9 10" key="1">
    <citation type="submission" date="2014-03" db="EMBL/GenBank/DDBJ databases">
        <title>Genomics of Bifidobacteria.</title>
        <authorList>
            <person name="Ventura M."/>
            <person name="Milani C."/>
            <person name="Lugli G.A."/>
        </authorList>
    </citation>
    <scope>NUCLEOTIDE SEQUENCE [LARGE SCALE GENOMIC DNA]</scope>
    <source>
        <strain evidence="9 10">LMG 21775</strain>
    </source>
</reference>
<feature type="binding site" evidence="8">
    <location>
        <position position="12"/>
    </location>
    <ligand>
        <name>Mg(2+)</name>
        <dbReference type="ChEBI" id="CHEBI:18420"/>
    </ligand>
</feature>
<name>A0A087CCN3_9BIFI</name>
<dbReference type="PIRSF" id="PIRSF000915">
    <property type="entry name" value="PGP-type_phosphatase"/>
    <property type="match status" value="1"/>
</dbReference>
<gene>
    <name evidence="9" type="ORF">BPSY_1441</name>
</gene>
<dbReference type="eggNOG" id="COG0647">
    <property type="taxonomic scope" value="Bacteria"/>
</dbReference>
<dbReference type="CDD" id="cd07530">
    <property type="entry name" value="HAD_Pase_UmpH-like"/>
    <property type="match status" value="1"/>
</dbReference>
<keyword evidence="4" id="KW-0119">Carbohydrate metabolism</keyword>
<dbReference type="GeneID" id="98300634"/>
<keyword evidence="3 8" id="KW-0460">Magnesium</keyword>
<feature type="active site" description="Nucleophile" evidence="6">
    <location>
        <position position="12"/>
    </location>
</feature>
<dbReference type="GO" id="GO:0046872">
    <property type="term" value="F:metal ion binding"/>
    <property type="evidence" value="ECO:0007669"/>
    <property type="project" value="UniProtKB-KW"/>
</dbReference>
<comment type="similarity">
    <text evidence="5">Belongs to the HAD-like hydrolase superfamily.</text>
</comment>
<feature type="active site" description="Proton donor" evidence="6">
    <location>
        <position position="14"/>
    </location>
</feature>
<evidence type="ECO:0000256" key="4">
    <source>
        <dbReference type="ARBA" id="ARBA00023277"/>
    </source>
</evidence>
<dbReference type="InterPro" id="IPR006357">
    <property type="entry name" value="HAD-SF_hydro_IIA"/>
</dbReference>
<dbReference type="EMBL" id="JGZI01000010">
    <property type="protein sequence ID" value="KFI81033.1"/>
    <property type="molecule type" value="Genomic_DNA"/>
</dbReference>
<dbReference type="EC" id="3.1.3.5" evidence="9"/>
<evidence type="ECO:0000256" key="1">
    <source>
        <dbReference type="ARBA" id="ARBA00022723"/>
    </source>
</evidence>
<evidence type="ECO:0000256" key="5">
    <source>
        <dbReference type="PIRNR" id="PIRNR000915"/>
    </source>
</evidence>
<evidence type="ECO:0000256" key="2">
    <source>
        <dbReference type="ARBA" id="ARBA00022801"/>
    </source>
</evidence>
<dbReference type="Pfam" id="PF13344">
    <property type="entry name" value="Hydrolase_6"/>
    <property type="match status" value="1"/>
</dbReference>
<evidence type="ECO:0000256" key="3">
    <source>
        <dbReference type="ARBA" id="ARBA00022842"/>
    </source>
</evidence>
<evidence type="ECO:0000313" key="9">
    <source>
        <dbReference type="EMBL" id="KFI81033.1"/>
    </source>
</evidence>
<dbReference type="STRING" id="218140.BPSY_1441"/>
<dbReference type="FunFam" id="3.40.50.1000:FF:000016">
    <property type="entry name" value="HAD family hydrolase"/>
    <property type="match status" value="1"/>
</dbReference>
<dbReference type="PANTHER" id="PTHR19288">
    <property type="entry name" value="4-NITROPHENYLPHOSPHATASE-RELATED"/>
    <property type="match status" value="1"/>
</dbReference>
<dbReference type="Gene3D" id="3.40.50.1000">
    <property type="entry name" value="HAD superfamily/HAD-like"/>
    <property type="match status" value="2"/>
</dbReference>
<dbReference type="GO" id="GO:0008253">
    <property type="term" value="F:5'-nucleotidase activity"/>
    <property type="evidence" value="ECO:0007669"/>
    <property type="project" value="UniProtKB-EC"/>
</dbReference>
<comment type="caution">
    <text evidence="9">The sequence shown here is derived from an EMBL/GenBank/DDBJ whole genome shotgun (WGS) entry which is preliminary data.</text>
</comment>
<evidence type="ECO:0000256" key="6">
    <source>
        <dbReference type="PIRSR" id="PIRSR000915-1"/>
    </source>
</evidence>
<keyword evidence="1 8" id="KW-0479">Metal-binding</keyword>
<dbReference type="AlphaFoldDB" id="A0A087CCN3"/>
<dbReference type="PANTHER" id="PTHR19288:SF46">
    <property type="entry name" value="HALOACID DEHALOGENASE-LIKE HYDROLASE DOMAIN-CONTAINING PROTEIN 2"/>
    <property type="match status" value="1"/>
</dbReference>
<dbReference type="SUPFAM" id="SSF56784">
    <property type="entry name" value="HAD-like"/>
    <property type="match status" value="1"/>
</dbReference>
<evidence type="ECO:0000313" key="10">
    <source>
        <dbReference type="Proteomes" id="UP000029050"/>
    </source>
</evidence>
<comment type="cofactor">
    <cofactor evidence="8">
        <name>Mg(2+)</name>
        <dbReference type="ChEBI" id="CHEBI:18420"/>
    </cofactor>
    <text evidence="8">Divalent metal ions. Mg(2+) is the most effective.</text>
</comment>
<feature type="binding site" evidence="8">
    <location>
        <position position="208"/>
    </location>
    <ligand>
        <name>Mg(2+)</name>
        <dbReference type="ChEBI" id="CHEBI:18420"/>
    </ligand>
</feature>
<organism evidence="9 10">
    <name type="scientific">Bifidobacterium psychraerophilum</name>
    <dbReference type="NCBI Taxonomy" id="218140"/>
    <lineage>
        <taxon>Bacteria</taxon>
        <taxon>Bacillati</taxon>
        <taxon>Actinomycetota</taxon>
        <taxon>Actinomycetes</taxon>
        <taxon>Bifidobacteriales</taxon>
        <taxon>Bifidobacteriaceae</taxon>
        <taxon>Bifidobacterium</taxon>
    </lineage>
</organism>
<feature type="binding site" evidence="7">
    <location>
        <position position="183"/>
    </location>
    <ligand>
        <name>substrate</name>
    </ligand>
</feature>
<protein>
    <submittedName>
        <fullName evidence="9">HAD-superfamily hydrolase, subfamily IIA</fullName>
        <ecNumber evidence="9">3.1.3.5</ecNumber>
    </submittedName>
</protein>
<dbReference type="InterPro" id="IPR036412">
    <property type="entry name" value="HAD-like_sf"/>
</dbReference>
<proteinExistence type="inferred from homology"/>
<dbReference type="RefSeq" id="WP_033497518.1">
    <property type="nucleotide sequence ID" value="NZ_BAABVZ010000003.1"/>
</dbReference>
<dbReference type="GO" id="GO:0005737">
    <property type="term" value="C:cytoplasm"/>
    <property type="evidence" value="ECO:0007669"/>
    <property type="project" value="TreeGrafter"/>
</dbReference>
<evidence type="ECO:0000256" key="7">
    <source>
        <dbReference type="PIRSR" id="PIRSR000915-2"/>
    </source>
</evidence>
<dbReference type="Pfam" id="PF13242">
    <property type="entry name" value="Hydrolase_like"/>
    <property type="match status" value="1"/>
</dbReference>
<evidence type="ECO:0000256" key="8">
    <source>
        <dbReference type="PIRSR" id="PIRSR000915-3"/>
    </source>
</evidence>
<dbReference type="NCBIfam" id="TIGR01460">
    <property type="entry name" value="HAD-SF-IIA"/>
    <property type="match status" value="1"/>
</dbReference>
<dbReference type="OrthoDB" id="9810449at2"/>
<dbReference type="InterPro" id="IPR023214">
    <property type="entry name" value="HAD_sf"/>
</dbReference>
<keyword evidence="2 9" id="KW-0378">Hydrolase</keyword>
<dbReference type="Proteomes" id="UP000029050">
    <property type="component" value="Unassembled WGS sequence"/>
</dbReference>
<feature type="binding site" evidence="8">
    <location>
        <position position="14"/>
    </location>
    <ligand>
        <name>Mg(2+)</name>
        <dbReference type="ChEBI" id="CHEBI:18420"/>
    </ligand>
</feature>
<accession>A0A087CCN3</accession>